<gene>
    <name evidence="1" type="ORF">UFOPK4424_00554</name>
</gene>
<reference evidence="1" key="1">
    <citation type="submission" date="2020-05" db="EMBL/GenBank/DDBJ databases">
        <authorList>
            <person name="Chiriac C."/>
            <person name="Salcher M."/>
            <person name="Ghai R."/>
            <person name="Kavagutti S V."/>
        </authorList>
    </citation>
    <scope>NUCLEOTIDE SEQUENCE</scope>
</reference>
<sequence>MLTDKTSLMPSRWPWSYSFFSSPVQRAPLPAMLTPTSNKCVRSCQPSNFGPAITTCGRSITASNNFSRVVGVGAQSSCNIHNHSCAPETLAGSFSTACCIALPKPKSRGAESVGIFAPLRSFGDASIEPVSIAMI</sequence>
<dbReference type="EMBL" id="CAFBRW010000093">
    <property type="protein sequence ID" value="CAB5119617.1"/>
    <property type="molecule type" value="Genomic_DNA"/>
</dbReference>
<accession>A0A6J7VZD3</accession>
<organism evidence="1">
    <name type="scientific">freshwater metagenome</name>
    <dbReference type="NCBI Taxonomy" id="449393"/>
    <lineage>
        <taxon>unclassified sequences</taxon>
        <taxon>metagenomes</taxon>
        <taxon>ecological metagenomes</taxon>
    </lineage>
</organism>
<proteinExistence type="predicted"/>
<name>A0A6J7VZD3_9ZZZZ</name>
<protein>
    <submittedName>
        <fullName evidence="1">Unannotated protein</fullName>
    </submittedName>
</protein>
<dbReference type="AlphaFoldDB" id="A0A6J7VZD3"/>
<evidence type="ECO:0000313" key="1">
    <source>
        <dbReference type="EMBL" id="CAB5119617.1"/>
    </source>
</evidence>